<keyword evidence="1" id="KW-1071">Ligand-gated ion channel</keyword>
<feature type="domain" description="Cyclic nucleotide-binding" evidence="5">
    <location>
        <begin position="475"/>
        <end position="582"/>
    </location>
</feature>
<keyword evidence="7" id="KW-1185">Reference proteome</keyword>
<evidence type="ECO:0000256" key="3">
    <source>
        <dbReference type="SAM" id="MobiDB-lite"/>
    </source>
</evidence>
<dbReference type="SUPFAM" id="SSF51206">
    <property type="entry name" value="cAMP-binding domain-like"/>
    <property type="match status" value="1"/>
</dbReference>
<keyword evidence="4" id="KW-0472">Membrane</keyword>
<evidence type="ECO:0000313" key="6">
    <source>
        <dbReference type="EMBL" id="CAH9138886.1"/>
    </source>
</evidence>
<evidence type="ECO:0000259" key="5">
    <source>
        <dbReference type="PROSITE" id="PS50042"/>
    </source>
</evidence>
<evidence type="ECO:0000313" key="7">
    <source>
        <dbReference type="Proteomes" id="UP001152523"/>
    </source>
</evidence>
<accession>A0AAV0FT91</accession>
<evidence type="ECO:0000256" key="4">
    <source>
        <dbReference type="SAM" id="Phobius"/>
    </source>
</evidence>
<dbReference type="Proteomes" id="UP001152523">
    <property type="component" value="Unassembled WGS sequence"/>
</dbReference>
<keyword evidence="4" id="KW-1133">Transmembrane helix</keyword>
<dbReference type="SUPFAM" id="SSF81324">
    <property type="entry name" value="Voltage-gated potassium channels"/>
    <property type="match status" value="1"/>
</dbReference>
<feature type="transmembrane region" description="Helical" evidence="4">
    <location>
        <begin position="224"/>
        <end position="251"/>
    </location>
</feature>
<dbReference type="InterPro" id="IPR000595">
    <property type="entry name" value="cNMP-bd_dom"/>
</dbReference>
<feature type="transmembrane region" description="Helical" evidence="4">
    <location>
        <begin position="371"/>
        <end position="395"/>
    </location>
</feature>
<feature type="transmembrane region" description="Helical" evidence="4">
    <location>
        <begin position="343"/>
        <end position="359"/>
    </location>
</feature>
<sequence length="646" mass="74250">MSNTEELEISPNYDYDDDDYNDDYYCATDEGEEEEFGGGVKAESNRFPDKVVRLSPFCGGGGGGKSSGECRSWNGAALMMLLCAAGLIVDPLFFYAFSISDSCMCLFVDGWFAAAVTVLRCIIDAVHLCDLWLASIRRRKRRSDTAAFGRPVTAPPYLKRSFLQLFLILPLPQIMLWVAIPAYLEKGLITNVMTLHLIVFLTQYVPKIYFSVVLLWQMHDLSSYTVWCGIALNMMAYFIASHAVGACWFLLGIQNVVKCLKEKCTTNKDCRPIFLTCKDPFYYRTTSTVSCSGQTSRNARLLWGENRHVRMTCLDTDDNNFAYGTYYEWTIQLVTNENPLEKILLPIFWGLMTLSSSFGNLKNMTDELEVIFMILILTSGVLLVTMFIGSTKVFFRSMTSKKQAVHLKMRNIEWWMKKRRLPPKIIQRVRNYKWQRWAAMGGMEDEWEMLQDIPQGLRRDIKYHLCSNLIRQVPLFRHLDNLVMGNICDRLKSLIFTAGETITWEGEPVRKMLFIVRGHLECRQHSIGRSCMLGPGNFSGDELLSWCLRRPFVNVLPPSSFTLVTLETTEALGLDAHDLKYVTQHFRYTFAKERVKRSARYYSPGWRSWAVVAIQLAWRRYKRHQPFTASLPFVMPTAEEAVNSIV</sequence>
<keyword evidence="4" id="KW-0812">Transmembrane</keyword>
<evidence type="ECO:0000256" key="2">
    <source>
        <dbReference type="ARBA" id="ARBA00023303"/>
    </source>
</evidence>
<dbReference type="PROSITE" id="PS50042">
    <property type="entry name" value="CNMP_BINDING_3"/>
    <property type="match status" value="1"/>
</dbReference>
<dbReference type="PANTHER" id="PTHR45651:SF14">
    <property type="entry name" value="CYCLIC NUCLEOTIDE-GATED ION CHANNEL 4"/>
    <property type="match status" value="1"/>
</dbReference>
<name>A0AAV0FT91_9ASTE</name>
<dbReference type="GO" id="GO:0034220">
    <property type="term" value="P:monoatomic ion transmembrane transport"/>
    <property type="evidence" value="ECO:0007669"/>
    <property type="project" value="UniProtKB-KW"/>
</dbReference>
<keyword evidence="1" id="KW-0406">Ion transport</keyword>
<feature type="region of interest" description="Disordered" evidence="3">
    <location>
        <begin position="1"/>
        <end position="20"/>
    </location>
</feature>
<dbReference type="InterPro" id="IPR014710">
    <property type="entry name" value="RmlC-like_jellyroll"/>
</dbReference>
<dbReference type="AlphaFoldDB" id="A0AAV0FT91"/>
<dbReference type="Gene3D" id="1.10.287.630">
    <property type="entry name" value="Helix hairpin bin"/>
    <property type="match status" value="1"/>
</dbReference>
<dbReference type="SMART" id="SM00100">
    <property type="entry name" value="cNMP"/>
    <property type="match status" value="1"/>
</dbReference>
<dbReference type="PANTHER" id="PTHR45651">
    <property type="entry name" value="CYCLIC NUCLEOTIDE-GATED ION CHANNEL 15-RELATED-RELATED"/>
    <property type="match status" value="1"/>
</dbReference>
<comment type="caution">
    <text evidence="6">The sequence shown here is derived from an EMBL/GenBank/DDBJ whole genome shotgun (WGS) entry which is preliminary data.</text>
</comment>
<protein>
    <recommendedName>
        <fullName evidence="5">Cyclic nucleotide-binding domain-containing protein</fullName>
    </recommendedName>
</protein>
<dbReference type="GO" id="GO:0016020">
    <property type="term" value="C:membrane"/>
    <property type="evidence" value="ECO:0007669"/>
    <property type="project" value="UniProtKB-SubCell"/>
</dbReference>
<dbReference type="Gene3D" id="2.60.120.10">
    <property type="entry name" value="Jelly Rolls"/>
    <property type="match status" value="1"/>
</dbReference>
<feature type="transmembrane region" description="Helical" evidence="4">
    <location>
        <begin position="75"/>
        <end position="99"/>
    </location>
</feature>
<organism evidence="6 7">
    <name type="scientific">Cuscuta epithymum</name>
    <dbReference type="NCBI Taxonomy" id="186058"/>
    <lineage>
        <taxon>Eukaryota</taxon>
        <taxon>Viridiplantae</taxon>
        <taxon>Streptophyta</taxon>
        <taxon>Embryophyta</taxon>
        <taxon>Tracheophyta</taxon>
        <taxon>Spermatophyta</taxon>
        <taxon>Magnoliopsida</taxon>
        <taxon>eudicotyledons</taxon>
        <taxon>Gunneridae</taxon>
        <taxon>Pentapetalae</taxon>
        <taxon>asterids</taxon>
        <taxon>lamiids</taxon>
        <taxon>Solanales</taxon>
        <taxon>Convolvulaceae</taxon>
        <taxon>Cuscuteae</taxon>
        <taxon>Cuscuta</taxon>
        <taxon>Cuscuta subgen. Cuscuta</taxon>
    </lineage>
</organism>
<dbReference type="EMBL" id="CAMAPF010001012">
    <property type="protein sequence ID" value="CAH9138886.1"/>
    <property type="molecule type" value="Genomic_DNA"/>
</dbReference>
<proteinExistence type="predicted"/>
<keyword evidence="1" id="KW-0813">Transport</keyword>
<feature type="transmembrane region" description="Helical" evidence="4">
    <location>
        <begin position="111"/>
        <end position="133"/>
    </location>
</feature>
<feature type="transmembrane region" description="Helical" evidence="4">
    <location>
        <begin position="165"/>
        <end position="184"/>
    </location>
</feature>
<reference evidence="6" key="1">
    <citation type="submission" date="2022-07" db="EMBL/GenBank/DDBJ databases">
        <authorList>
            <person name="Macas J."/>
            <person name="Novak P."/>
            <person name="Neumann P."/>
        </authorList>
    </citation>
    <scope>NUCLEOTIDE SEQUENCE</scope>
</reference>
<evidence type="ECO:0000256" key="1">
    <source>
        <dbReference type="ARBA" id="ARBA00023286"/>
    </source>
</evidence>
<dbReference type="CDD" id="cd00038">
    <property type="entry name" value="CAP_ED"/>
    <property type="match status" value="1"/>
</dbReference>
<keyword evidence="2" id="KW-0407">Ion channel</keyword>
<gene>
    <name evidence="6" type="ORF">CEPIT_LOCUS37160</name>
</gene>
<dbReference type="InterPro" id="IPR018490">
    <property type="entry name" value="cNMP-bd_dom_sf"/>
</dbReference>